<evidence type="ECO:0000313" key="1">
    <source>
        <dbReference type="EMBL" id="OUM72407.1"/>
    </source>
</evidence>
<dbReference type="SUPFAM" id="SSF51161">
    <property type="entry name" value="Trimeric LpxA-like enzymes"/>
    <property type="match status" value="1"/>
</dbReference>
<reference evidence="1 2" key="1">
    <citation type="journal article" date="2017" name="Syst. Appl. Microbiol.">
        <title>Pseudomonas caspiana sp. nov., a citrus pathogen in the Pseudomonas syringae phylogenetic group.</title>
        <authorList>
            <person name="Busquets A."/>
            <person name="Gomila M."/>
            <person name="Beiki F."/>
            <person name="Mulet M."/>
            <person name="Rahimian H."/>
            <person name="Garcia-Valdes E."/>
            <person name="Lalucat J."/>
        </authorList>
    </citation>
    <scope>NUCLEOTIDE SEQUENCE [LARGE SCALE GENOMIC DNA]</scope>
    <source>
        <strain evidence="1 2">FBF102</strain>
    </source>
</reference>
<dbReference type="Proteomes" id="UP000195440">
    <property type="component" value="Unassembled WGS sequence"/>
</dbReference>
<comment type="caution">
    <text evidence="1">The sequence shown here is derived from an EMBL/GenBank/DDBJ whole genome shotgun (WGS) entry which is preliminary data.</text>
</comment>
<dbReference type="CDD" id="cd04647">
    <property type="entry name" value="LbH_MAT_like"/>
    <property type="match status" value="1"/>
</dbReference>
<dbReference type="InterPro" id="IPR001451">
    <property type="entry name" value="Hexapep"/>
</dbReference>
<dbReference type="PANTHER" id="PTHR23416">
    <property type="entry name" value="SIALIC ACID SYNTHASE-RELATED"/>
    <property type="match status" value="1"/>
</dbReference>
<dbReference type="Gene3D" id="2.160.10.10">
    <property type="entry name" value="Hexapeptide repeat proteins"/>
    <property type="match status" value="1"/>
</dbReference>
<dbReference type="EMBL" id="LOHF01000017">
    <property type="protein sequence ID" value="OUM72407.1"/>
    <property type="molecule type" value="Genomic_DNA"/>
</dbReference>
<sequence>MLETGPGGKIELGKSNSVNPYCVIYGHGGLKTGNYVRIAAHTVIIPANHIYDDSTVPIAKQGLTRQGISLGNDIWIGAGCRILDGVCIKDGAIIAAGAVVTKSVERGSIMGGVPAKLIKYRPGFEYPALDEKND</sequence>
<organism evidence="1 2">
    <name type="scientific">Pseudomonas caspiana</name>
    <dbReference type="NCBI Taxonomy" id="1451454"/>
    <lineage>
        <taxon>Bacteria</taxon>
        <taxon>Pseudomonadati</taxon>
        <taxon>Pseudomonadota</taxon>
        <taxon>Gammaproteobacteria</taxon>
        <taxon>Pseudomonadales</taxon>
        <taxon>Pseudomonadaceae</taxon>
        <taxon>Pseudomonas</taxon>
    </lineage>
</organism>
<dbReference type="InterPro" id="IPR051159">
    <property type="entry name" value="Hexapeptide_acetyltransf"/>
</dbReference>
<name>A0A1Y3NXV7_9PSED</name>
<dbReference type="InterPro" id="IPR011004">
    <property type="entry name" value="Trimer_LpxA-like_sf"/>
</dbReference>
<dbReference type="PANTHER" id="PTHR23416:SF78">
    <property type="entry name" value="LIPOPOLYSACCHARIDE BIOSYNTHESIS O-ACETYL TRANSFERASE WBBJ-RELATED"/>
    <property type="match status" value="1"/>
</dbReference>
<gene>
    <name evidence="1" type="ORF">AUC60_18480</name>
</gene>
<protein>
    <recommendedName>
        <fullName evidence="3">Acyltransferase</fullName>
    </recommendedName>
</protein>
<accession>A0A1Y3NXV7</accession>
<proteinExistence type="predicted"/>
<evidence type="ECO:0000313" key="2">
    <source>
        <dbReference type="Proteomes" id="UP000195440"/>
    </source>
</evidence>
<dbReference type="AlphaFoldDB" id="A0A1Y3NXV7"/>
<dbReference type="Pfam" id="PF00132">
    <property type="entry name" value="Hexapep"/>
    <property type="match status" value="1"/>
</dbReference>
<keyword evidence="2" id="KW-1185">Reference proteome</keyword>
<evidence type="ECO:0008006" key="3">
    <source>
        <dbReference type="Google" id="ProtNLM"/>
    </source>
</evidence>